<feature type="site" description="Essential for prephenate dehydratase activity" evidence="9">
    <location>
        <position position="211"/>
    </location>
</feature>
<dbReference type="NCBIfam" id="NF008865">
    <property type="entry name" value="PRK11898.1"/>
    <property type="match status" value="1"/>
</dbReference>
<comment type="caution">
    <text evidence="12">The sequence shown here is derived from an EMBL/GenBank/DDBJ whole genome shotgun (WGS) entry which is preliminary data.</text>
</comment>
<evidence type="ECO:0000256" key="9">
    <source>
        <dbReference type="PIRSR" id="PIRSR001500-2"/>
    </source>
</evidence>
<dbReference type="PIRSF" id="PIRSF001500">
    <property type="entry name" value="Chor_mut_pdt_Ppr"/>
    <property type="match status" value="1"/>
</dbReference>
<organism evidence="12 13">
    <name type="scientific">Ruminococcus difficilis</name>
    <dbReference type="NCBI Taxonomy" id="2763069"/>
    <lineage>
        <taxon>Bacteria</taxon>
        <taxon>Bacillati</taxon>
        <taxon>Bacillota</taxon>
        <taxon>Clostridia</taxon>
        <taxon>Eubacteriales</taxon>
        <taxon>Oscillospiraceae</taxon>
        <taxon>Ruminococcus</taxon>
    </lineage>
</organism>
<dbReference type="InterPro" id="IPR008242">
    <property type="entry name" value="Chor_mutase/pphenate_deHydtase"/>
</dbReference>
<keyword evidence="13" id="KW-1185">Reference proteome</keyword>
<dbReference type="AlphaFoldDB" id="A0A934WSB0"/>
<dbReference type="PANTHER" id="PTHR21022:SF19">
    <property type="entry name" value="PREPHENATE DEHYDRATASE-RELATED"/>
    <property type="match status" value="1"/>
</dbReference>
<accession>A0A934WSB0</accession>
<evidence type="ECO:0000256" key="3">
    <source>
        <dbReference type="ARBA" id="ARBA00021872"/>
    </source>
</evidence>
<protein>
    <recommendedName>
        <fullName evidence="3">Prephenate dehydratase</fullName>
        <ecNumber evidence="2">4.2.1.51</ecNumber>
    </recommendedName>
</protein>
<reference evidence="12" key="1">
    <citation type="submission" date="2021-01" db="EMBL/GenBank/DDBJ databases">
        <title>Genome public.</title>
        <authorList>
            <person name="Liu C."/>
            <person name="Sun Q."/>
        </authorList>
    </citation>
    <scope>NUCLEOTIDE SEQUENCE</scope>
    <source>
        <strain evidence="12">M6</strain>
    </source>
</reference>
<evidence type="ECO:0000259" key="11">
    <source>
        <dbReference type="PROSITE" id="PS51171"/>
    </source>
</evidence>
<dbReference type="EMBL" id="JAEQMG010000105">
    <property type="protein sequence ID" value="MBK6089021.1"/>
    <property type="molecule type" value="Genomic_DNA"/>
</dbReference>
<comment type="catalytic activity">
    <reaction evidence="8">
        <text>prephenate + H(+) = 3-phenylpyruvate + CO2 + H2O</text>
        <dbReference type="Rhea" id="RHEA:21648"/>
        <dbReference type="ChEBI" id="CHEBI:15377"/>
        <dbReference type="ChEBI" id="CHEBI:15378"/>
        <dbReference type="ChEBI" id="CHEBI:16526"/>
        <dbReference type="ChEBI" id="CHEBI:18005"/>
        <dbReference type="ChEBI" id="CHEBI:29934"/>
        <dbReference type="EC" id="4.2.1.51"/>
    </reaction>
</comment>
<dbReference type="CDD" id="cd13532">
    <property type="entry name" value="PBP2_PDT_like"/>
    <property type="match status" value="1"/>
</dbReference>
<keyword evidence="5" id="KW-0057">Aromatic amino acid biosynthesis</keyword>
<dbReference type="RefSeq" id="WP_201427818.1">
    <property type="nucleotide sequence ID" value="NZ_JAEQMG010000105.1"/>
</dbReference>
<evidence type="ECO:0000256" key="6">
    <source>
        <dbReference type="ARBA" id="ARBA00023222"/>
    </source>
</evidence>
<dbReference type="Pfam" id="PF00800">
    <property type="entry name" value="PDT"/>
    <property type="match status" value="1"/>
</dbReference>
<comment type="pathway">
    <text evidence="1">Amino-acid biosynthesis; L-phenylalanine biosynthesis; phenylpyruvate from prephenate: step 1/1.</text>
</comment>
<keyword evidence="6" id="KW-0584">Phenylalanine biosynthesis</keyword>
<keyword evidence="4" id="KW-0028">Amino-acid biosynthesis</keyword>
<dbReference type="Gene3D" id="3.40.190.10">
    <property type="entry name" value="Periplasmic binding protein-like II"/>
    <property type="match status" value="2"/>
</dbReference>
<dbReference type="SUPFAM" id="SSF53850">
    <property type="entry name" value="Periplasmic binding protein-like II"/>
    <property type="match status" value="1"/>
</dbReference>
<evidence type="ECO:0000256" key="4">
    <source>
        <dbReference type="ARBA" id="ARBA00022605"/>
    </source>
</evidence>
<sequence>MKKTVSLLLAFMLCVSLIGCSDQNVAEGTPVQIDCDAATVSYLGPEGTYTQEACEKFFDGKGSYLPYETVPKAVQALTEGESNYAVIPQENTIGGAVIDYVDTLIANENVSVVGEVELPISQNLLVLPGTALENIKTVYSHKQGIAQGKEWLAKNLPNADVIEASSTAEGAKTVADGKDKSCAAIASAGCADVYGLEILAAGIQNNDKNKTRFYVLSKDVPATAASDRLAFIASGSAKDLPKLTAEMDKLGITLVALHDRPEKTELGNYHYLIECSACSYENYQKLTQDSNFTFRYLGSYSVK</sequence>
<dbReference type="InterPro" id="IPR001086">
    <property type="entry name" value="Preph_deHydtase"/>
</dbReference>
<feature type="signal peptide" evidence="10">
    <location>
        <begin position="1"/>
        <end position="26"/>
    </location>
</feature>
<gene>
    <name evidence="12" type="primary">pheA</name>
    <name evidence="12" type="ORF">JKK62_10270</name>
</gene>
<evidence type="ECO:0000256" key="2">
    <source>
        <dbReference type="ARBA" id="ARBA00013147"/>
    </source>
</evidence>
<evidence type="ECO:0000313" key="12">
    <source>
        <dbReference type="EMBL" id="MBK6089021.1"/>
    </source>
</evidence>
<dbReference type="GO" id="GO:0004664">
    <property type="term" value="F:prephenate dehydratase activity"/>
    <property type="evidence" value="ECO:0007669"/>
    <property type="project" value="UniProtKB-EC"/>
</dbReference>
<evidence type="ECO:0000256" key="7">
    <source>
        <dbReference type="ARBA" id="ARBA00023239"/>
    </source>
</evidence>
<dbReference type="Proteomes" id="UP000633365">
    <property type="component" value="Unassembled WGS sequence"/>
</dbReference>
<dbReference type="GO" id="GO:0005737">
    <property type="term" value="C:cytoplasm"/>
    <property type="evidence" value="ECO:0007669"/>
    <property type="project" value="TreeGrafter"/>
</dbReference>
<evidence type="ECO:0000256" key="8">
    <source>
        <dbReference type="ARBA" id="ARBA00047848"/>
    </source>
</evidence>
<feature type="domain" description="Prephenate dehydratase" evidence="11">
    <location>
        <begin position="39"/>
        <end position="218"/>
    </location>
</feature>
<dbReference type="FunFam" id="3.40.190.10:FF:000034">
    <property type="entry name" value="Chorismate mutase/prephenate dehydratase"/>
    <property type="match status" value="1"/>
</dbReference>
<dbReference type="PANTHER" id="PTHR21022">
    <property type="entry name" value="PREPHENATE DEHYDRATASE P PROTEIN"/>
    <property type="match status" value="1"/>
</dbReference>
<keyword evidence="7 12" id="KW-0456">Lyase</keyword>
<dbReference type="EC" id="4.2.1.51" evidence="2"/>
<dbReference type="GO" id="GO:0009094">
    <property type="term" value="P:L-phenylalanine biosynthetic process"/>
    <property type="evidence" value="ECO:0007669"/>
    <property type="project" value="UniProtKB-KW"/>
</dbReference>
<feature type="chain" id="PRO_5039703422" description="Prephenate dehydratase" evidence="10">
    <location>
        <begin position="27"/>
        <end position="303"/>
    </location>
</feature>
<evidence type="ECO:0000256" key="5">
    <source>
        <dbReference type="ARBA" id="ARBA00023141"/>
    </source>
</evidence>
<evidence type="ECO:0000256" key="1">
    <source>
        <dbReference type="ARBA" id="ARBA00004741"/>
    </source>
</evidence>
<dbReference type="PROSITE" id="PS51171">
    <property type="entry name" value="PREPHENATE_DEHYDR_3"/>
    <property type="match status" value="1"/>
</dbReference>
<keyword evidence="10" id="KW-0732">Signal</keyword>
<dbReference type="PROSITE" id="PS51257">
    <property type="entry name" value="PROKAR_LIPOPROTEIN"/>
    <property type="match status" value="1"/>
</dbReference>
<evidence type="ECO:0000256" key="10">
    <source>
        <dbReference type="SAM" id="SignalP"/>
    </source>
</evidence>
<evidence type="ECO:0000313" key="13">
    <source>
        <dbReference type="Proteomes" id="UP000633365"/>
    </source>
</evidence>
<proteinExistence type="predicted"/>
<name>A0A934WSB0_9FIRM</name>